<feature type="region of interest" description="Disordered" evidence="2">
    <location>
        <begin position="248"/>
        <end position="272"/>
    </location>
</feature>
<dbReference type="Pfam" id="PF13862">
    <property type="entry name" value="BCCIP"/>
    <property type="match status" value="1"/>
</dbReference>
<accession>A0A7R9P695</accession>
<evidence type="ECO:0000256" key="1">
    <source>
        <dbReference type="ARBA" id="ARBA00006781"/>
    </source>
</evidence>
<sequence>MAAPLKKRVTGNKDNTLERNSDSDNSDDSSTSDIGKYVGQEAEYIQQQLQQFWIVILDSNSAAFLTFCLSEIQVDFEGRNPIDSDFHGIKQLLQQLFLKAHINLAELTDLIIGQSYVGSVVKQSELDEDDSDDGTDANDVFGITTVVNLTDKQNLECVQQLRSLLIELCNEHATDQTNTLVRSLLGDDTRPVGLLINERFVNIPSQIAVPLLDSLSKEINRAKQKKMPFDFSYFILICKLYKVPPEAGRRHKKKNKKKEKQGGQPEPDVLWSNPEEELFNEEVALRVSHSSLMRSDRMKPGSGDWAVADCRFEFCVKGDSDSGLSGTWQEDDVEMTPYRRVLLFQADKIDSVIDRIKTFVAQ</sequence>
<feature type="region of interest" description="Disordered" evidence="2">
    <location>
        <begin position="1"/>
        <end position="33"/>
    </location>
</feature>
<name>A0A7R9P695_TIMCA</name>
<comment type="similarity">
    <text evidence="1">Belongs to the BCP1 family.</text>
</comment>
<dbReference type="EMBL" id="OE180662">
    <property type="protein sequence ID" value="CAD7571721.1"/>
    <property type="molecule type" value="Genomic_DNA"/>
</dbReference>
<evidence type="ECO:0000256" key="2">
    <source>
        <dbReference type="SAM" id="MobiDB-lite"/>
    </source>
</evidence>
<organism evidence="3">
    <name type="scientific">Timema californicum</name>
    <name type="common">California timema</name>
    <name type="synonym">Walking stick</name>
    <dbReference type="NCBI Taxonomy" id="61474"/>
    <lineage>
        <taxon>Eukaryota</taxon>
        <taxon>Metazoa</taxon>
        <taxon>Ecdysozoa</taxon>
        <taxon>Arthropoda</taxon>
        <taxon>Hexapoda</taxon>
        <taxon>Insecta</taxon>
        <taxon>Pterygota</taxon>
        <taxon>Neoptera</taxon>
        <taxon>Polyneoptera</taxon>
        <taxon>Phasmatodea</taxon>
        <taxon>Timematodea</taxon>
        <taxon>Timematoidea</taxon>
        <taxon>Timematidae</taxon>
        <taxon>Timema</taxon>
    </lineage>
</organism>
<protein>
    <submittedName>
        <fullName evidence="3">(California timema) hypothetical protein</fullName>
    </submittedName>
</protein>
<dbReference type="InterPro" id="IPR025602">
    <property type="entry name" value="BCP1_family"/>
</dbReference>
<dbReference type="PANTHER" id="PTHR13261">
    <property type="entry name" value="BRCA2 AND CDKN1A INTERACTING PROTEIN"/>
    <property type="match status" value="1"/>
</dbReference>
<feature type="compositionally biased region" description="Basic residues" evidence="2">
    <location>
        <begin position="249"/>
        <end position="259"/>
    </location>
</feature>
<dbReference type="PANTHER" id="PTHR13261:SF0">
    <property type="entry name" value="BRCA2 AND CDKN1A-INTERACTING PROTEIN"/>
    <property type="match status" value="1"/>
</dbReference>
<feature type="compositionally biased region" description="Basic residues" evidence="2">
    <location>
        <begin position="1"/>
        <end position="10"/>
    </location>
</feature>
<dbReference type="AlphaFoldDB" id="A0A7R9P695"/>
<evidence type="ECO:0000313" key="3">
    <source>
        <dbReference type="EMBL" id="CAD7571721.1"/>
    </source>
</evidence>
<reference evidence="3" key="1">
    <citation type="submission" date="2020-11" db="EMBL/GenBank/DDBJ databases">
        <authorList>
            <person name="Tran Van P."/>
        </authorList>
    </citation>
    <scope>NUCLEOTIDE SEQUENCE</scope>
</reference>
<proteinExistence type="inferred from homology"/>
<dbReference type="GO" id="GO:0005634">
    <property type="term" value="C:nucleus"/>
    <property type="evidence" value="ECO:0007669"/>
    <property type="project" value="TreeGrafter"/>
</dbReference>
<gene>
    <name evidence="3" type="ORF">TCMB3V08_LOCUS4387</name>
</gene>